<accession>A0A329Y3D6</accession>
<dbReference type="Proteomes" id="UP000251205">
    <property type="component" value="Unassembled WGS sequence"/>
</dbReference>
<evidence type="ECO:0000313" key="2">
    <source>
        <dbReference type="Proteomes" id="UP000251205"/>
    </source>
</evidence>
<proteinExistence type="predicted"/>
<protein>
    <submittedName>
        <fullName evidence="1">DUF982 domain-containing protein</fullName>
    </submittedName>
</protein>
<dbReference type="InterPro" id="IPR010385">
    <property type="entry name" value="DUF982"/>
</dbReference>
<organism evidence="1 2">
    <name type="scientific">Rhizobium tropici</name>
    <dbReference type="NCBI Taxonomy" id="398"/>
    <lineage>
        <taxon>Bacteria</taxon>
        <taxon>Pseudomonadati</taxon>
        <taxon>Pseudomonadota</taxon>
        <taxon>Alphaproteobacteria</taxon>
        <taxon>Hyphomicrobiales</taxon>
        <taxon>Rhizobiaceae</taxon>
        <taxon>Rhizobium/Agrobacterium group</taxon>
        <taxon>Rhizobium</taxon>
    </lineage>
</organism>
<gene>
    <name evidence="1" type="ORF">DQ393_26680</name>
</gene>
<sequence>MHEVIDVEFKMLWNAPVRLAAGDQGCQTVQGPEDAIHFLARRWPYERGSSYAHARERCVAAVSHRIPVEASRPAFVMACLDARLMATGGYRP</sequence>
<name>A0A329Y3D6_RHITR</name>
<dbReference type="Gene3D" id="6.10.250.730">
    <property type="match status" value="1"/>
</dbReference>
<dbReference type="Pfam" id="PF06169">
    <property type="entry name" value="DUF982"/>
    <property type="match status" value="1"/>
</dbReference>
<reference evidence="1 2" key="1">
    <citation type="submission" date="2018-06" db="EMBL/GenBank/DDBJ databases">
        <title>Whole Genome Sequence of an efficient microsymbiont, Rhizobium tropici.</title>
        <authorList>
            <person name="Srinivasan R."/>
            <person name="Singh H.V."/>
            <person name="Srivastava R."/>
            <person name="Kumari B."/>
            <person name="Radhakrishna A."/>
        </authorList>
    </citation>
    <scope>NUCLEOTIDE SEQUENCE [LARGE SCALE GENOMIC DNA]</scope>
    <source>
        <strain evidence="1 2">IGFRI Rhizo-19</strain>
    </source>
</reference>
<dbReference type="AlphaFoldDB" id="A0A329Y3D6"/>
<comment type="caution">
    <text evidence="1">The sequence shown here is derived from an EMBL/GenBank/DDBJ whole genome shotgun (WGS) entry which is preliminary data.</text>
</comment>
<dbReference type="EMBL" id="QMKK01000054">
    <property type="protein sequence ID" value="RAX38206.1"/>
    <property type="molecule type" value="Genomic_DNA"/>
</dbReference>
<dbReference type="OrthoDB" id="8420443at2"/>
<evidence type="ECO:0000313" key="1">
    <source>
        <dbReference type="EMBL" id="RAX38206.1"/>
    </source>
</evidence>